<accession>A0A927G6M7</accession>
<name>A0A927G6M7_9MICO</name>
<dbReference type="EMBL" id="JACYHB010000001">
    <property type="protein sequence ID" value="MBD8077550.1"/>
    <property type="molecule type" value="Genomic_DNA"/>
</dbReference>
<keyword evidence="2" id="KW-1185">Reference proteome</keyword>
<dbReference type="SUPFAM" id="SSF54593">
    <property type="entry name" value="Glyoxalase/Bleomycin resistance protein/Dihydroxybiphenyl dioxygenase"/>
    <property type="match status" value="1"/>
</dbReference>
<evidence type="ECO:0000313" key="1">
    <source>
        <dbReference type="EMBL" id="MBD8077550.1"/>
    </source>
</evidence>
<dbReference type="Proteomes" id="UP000610846">
    <property type="component" value="Unassembled WGS sequence"/>
</dbReference>
<dbReference type="Gene3D" id="3.10.180.10">
    <property type="entry name" value="2,3-Dihydroxybiphenyl 1,2-Dioxygenase, domain 1"/>
    <property type="match status" value="1"/>
</dbReference>
<evidence type="ECO:0000313" key="2">
    <source>
        <dbReference type="Proteomes" id="UP000610846"/>
    </source>
</evidence>
<dbReference type="AlphaFoldDB" id="A0A927G6M7"/>
<organism evidence="1 2">
    <name type="scientific">Cellulosimicrobium arenosum</name>
    <dbReference type="NCBI Taxonomy" id="2708133"/>
    <lineage>
        <taxon>Bacteria</taxon>
        <taxon>Bacillati</taxon>
        <taxon>Actinomycetota</taxon>
        <taxon>Actinomycetes</taxon>
        <taxon>Micrococcales</taxon>
        <taxon>Promicromonosporaceae</taxon>
        <taxon>Cellulosimicrobium</taxon>
    </lineage>
</organism>
<comment type="caution">
    <text evidence="1">The sequence shown here is derived from an EMBL/GenBank/DDBJ whole genome shotgun (WGS) entry which is preliminary data.</text>
</comment>
<gene>
    <name evidence="1" type="ORF">IF651_00550</name>
</gene>
<proteinExistence type="predicted"/>
<reference evidence="1" key="1">
    <citation type="journal article" date="2018" name="Curr. Microbiol.">
        <title>Cellulosimicrobium arenosum sp. nov., Isolated from Marine Sediment Sand.</title>
        <authorList>
            <person name="Oh M."/>
            <person name="Kim J.H."/>
            <person name="Yoon J.H."/>
            <person name="Schumann P."/>
            <person name="Kim W."/>
        </authorList>
    </citation>
    <scope>NUCLEOTIDE SEQUENCE</scope>
    <source>
        <strain evidence="1">KCTC 49039</strain>
    </source>
</reference>
<dbReference type="RefSeq" id="WP_191827142.1">
    <property type="nucleotide sequence ID" value="NZ_JACYHB010000001.1"/>
</dbReference>
<sequence>MGTDPFGATMVPALPCPDVDAMRDFWVDLGLEVTYRQLRPNPYLAVQRGGFAIHYFGMAGVPPEDSYSTCLAVVDDTAPVFERFAAGLRARYGRLPLTGVPRITRPRRRANAGGTAGFSLVDPAGNWVRVMRRPPAGARDEAGGDDDGSARTAYAARPEGAVARAVDDAVVQADSHGDPVQARKILAGALRRSGDDAPPVERVRALAYLAELDVRTGDQATAHEHLDALAAIVATLDDAARADLGSVLDEAAELRSGLTDG</sequence>
<reference evidence="1" key="2">
    <citation type="submission" date="2020-09" db="EMBL/GenBank/DDBJ databases">
        <authorList>
            <person name="Yu Y."/>
        </authorList>
    </citation>
    <scope>NUCLEOTIDE SEQUENCE</scope>
    <source>
        <strain evidence="1">KCTC 49039</strain>
    </source>
</reference>
<protein>
    <recommendedName>
        <fullName evidence="3">Bleomycin resistance protein</fullName>
    </recommendedName>
</protein>
<dbReference type="InterPro" id="IPR029068">
    <property type="entry name" value="Glyas_Bleomycin-R_OHBP_Dase"/>
</dbReference>
<evidence type="ECO:0008006" key="3">
    <source>
        <dbReference type="Google" id="ProtNLM"/>
    </source>
</evidence>